<dbReference type="AlphaFoldDB" id="A0AB37ZXF3"/>
<gene>
    <name evidence="1" type="ORF">SAMN04488525_101731</name>
</gene>
<name>A0AB37ZXF3_9LACT</name>
<dbReference type="Proteomes" id="UP000199042">
    <property type="component" value="Unassembled WGS sequence"/>
</dbReference>
<evidence type="ECO:0000313" key="1">
    <source>
        <dbReference type="EMBL" id="SDZ96175.1"/>
    </source>
</evidence>
<dbReference type="EMBL" id="FNQH01000001">
    <property type="protein sequence ID" value="SDZ96175.1"/>
    <property type="molecule type" value="Genomic_DNA"/>
</dbReference>
<keyword evidence="2" id="KW-1185">Reference proteome</keyword>
<evidence type="ECO:0000313" key="2">
    <source>
        <dbReference type="Proteomes" id="UP000199042"/>
    </source>
</evidence>
<sequence>MKCRVRVGNLYFSRWLGDDALMIVDDSPGAKYAARLFQNSNQALSVAKEIGGTVEHIDKEEETNND</sequence>
<comment type="caution">
    <text evidence="1">The sequence shown here is derived from an EMBL/GenBank/DDBJ whole genome shotgun (WGS) entry which is preliminary data.</text>
</comment>
<accession>A0AB37ZXF3</accession>
<protein>
    <submittedName>
        <fullName evidence="1">Uncharacterized protein</fullName>
    </submittedName>
</protein>
<dbReference type="RefSeq" id="WP_086986788.1">
    <property type="nucleotide sequence ID" value="NZ_FJNA01000002.1"/>
</dbReference>
<proteinExistence type="predicted"/>
<reference evidence="1 2" key="1">
    <citation type="submission" date="2016-10" db="EMBL/GenBank/DDBJ databases">
        <authorList>
            <person name="Varghese N."/>
            <person name="Submissions S."/>
        </authorList>
    </citation>
    <scope>NUCLEOTIDE SEQUENCE [LARGE SCALE GENOMIC DNA]</scope>
    <source>
        <strain evidence="1 2">DSM 14526</strain>
    </source>
</reference>
<organism evidence="1 2">
    <name type="scientific">Trichococcus collinsii</name>
    <dbReference type="NCBI Taxonomy" id="157076"/>
    <lineage>
        <taxon>Bacteria</taxon>
        <taxon>Bacillati</taxon>
        <taxon>Bacillota</taxon>
        <taxon>Bacilli</taxon>
        <taxon>Lactobacillales</taxon>
        <taxon>Carnobacteriaceae</taxon>
        <taxon>Trichococcus</taxon>
    </lineage>
</organism>